<feature type="non-terminal residue" evidence="2">
    <location>
        <position position="573"/>
    </location>
</feature>
<evidence type="ECO:0000256" key="1">
    <source>
        <dbReference type="SAM" id="MobiDB-lite"/>
    </source>
</evidence>
<gene>
    <name evidence="2" type="ORF">PCOR1329_LOCUS1401</name>
</gene>
<feature type="compositionally biased region" description="Acidic residues" evidence="1">
    <location>
        <begin position="220"/>
        <end position="242"/>
    </location>
</feature>
<feature type="region of interest" description="Disordered" evidence="1">
    <location>
        <begin position="347"/>
        <end position="573"/>
    </location>
</feature>
<feature type="compositionally biased region" description="Low complexity" evidence="1">
    <location>
        <begin position="371"/>
        <end position="412"/>
    </location>
</feature>
<keyword evidence="3" id="KW-1185">Reference proteome</keyword>
<accession>A0ABN9PB22</accession>
<evidence type="ECO:0008006" key="4">
    <source>
        <dbReference type="Google" id="ProtNLM"/>
    </source>
</evidence>
<feature type="region of interest" description="Disordered" evidence="1">
    <location>
        <begin position="219"/>
        <end position="257"/>
    </location>
</feature>
<protein>
    <recommendedName>
        <fullName evidence="4">UBA domain-containing protein</fullName>
    </recommendedName>
</protein>
<dbReference type="EMBL" id="CAUYUJ010000339">
    <property type="protein sequence ID" value="CAK0790024.1"/>
    <property type="molecule type" value="Genomic_DNA"/>
</dbReference>
<organism evidence="2 3">
    <name type="scientific">Prorocentrum cordatum</name>
    <dbReference type="NCBI Taxonomy" id="2364126"/>
    <lineage>
        <taxon>Eukaryota</taxon>
        <taxon>Sar</taxon>
        <taxon>Alveolata</taxon>
        <taxon>Dinophyceae</taxon>
        <taxon>Prorocentrales</taxon>
        <taxon>Prorocentraceae</taxon>
        <taxon>Prorocentrum</taxon>
    </lineage>
</organism>
<reference evidence="2" key="1">
    <citation type="submission" date="2023-10" db="EMBL/GenBank/DDBJ databases">
        <authorList>
            <person name="Chen Y."/>
            <person name="Shah S."/>
            <person name="Dougan E. K."/>
            <person name="Thang M."/>
            <person name="Chan C."/>
        </authorList>
    </citation>
    <scope>NUCLEOTIDE SEQUENCE [LARGE SCALE GENOMIC DNA]</scope>
</reference>
<feature type="region of interest" description="Disordered" evidence="1">
    <location>
        <begin position="288"/>
        <end position="326"/>
    </location>
</feature>
<feature type="compositionally biased region" description="Gly residues" evidence="1">
    <location>
        <begin position="466"/>
        <end position="476"/>
    </location>
</feature>
<comment type="caution">
    <text evidence="2">The sequence shown here is derived from an EMBL/GenBank/DDBJ whole genome shotgun (WGS) entry which is preliminary data.</text>
</comment>
<dbReference type="Proteomes" id="UP001189429">
    <property type="component" value="Unassembled WGS sequence"/>
</dbReference>
<feature type="compositionally biased region" description="Acidic residues" evidence="1">
    <location>
        <begin position="563"/>
        <end position="573"/>
    </location>
</feature>
<feature type="non-terminal residue" evidence="2">
    <location>
        <position position="1"/>
    </location>
</feature>
<feature type="compositionally biased region" description="Polar residues" evidence="1">
    <location>
        <begin position="245"/>
        <end position="257"/>
    </location>
</feature>
<feature type="compositionally biased region" description="Low complexity" evidence="1">
    <location>
        <begin position="1"/>
        <end position="16"/>
    </location>
</feature>
<sequence length="573" mass="58946">RRAAPPWQHAAAPAAAMSGGGEVRRDGCDGSSPPPCDVLDARGFSERRVQEALGLADGDTAVADALLAQWQRVPPPSASPQKQQQGERSPAAMSASKRATEPAVPSWMDLVKGLELPVIDPWKAPPKCESDEQSASLGSVVQKLASVPTLWPDLKTLSQRFEDLVGFEGEPGSAKDGYAEFFGYDEGSPGCPPSAAASDKRLFTGLGPEADSMRFHLPDIDTEDEDDDSQFYDCDGDGEDEEKSNASTSRASRGSTQGLYTAAAQGTRAVWQMLQQFSAPAGEAIAGPLAAHGDHAPGSHTRSSSVPTCSRAPEPQRRMGDINGLLQRGWERPEEVRRMRQELKRLQQQVDAAMDRRRGITPGSCTGAAGAPRDATPPAALRTPRAARSRSPAAPASARGSVPGPWAKAASPAAPPRPEAQPPRAASASPSSSSSSSDASDGPPADVTAPAVAVKATAPVVPKLNLGGGLDGGGEGVSRAKGKGPPAKGKGKGPPPPKAGPKAAGEEQHGEEEAEEEKAKEPGGEGVSGAKGKGPPAKGKGKGPPPPKGPPAKAGPGAAGEEEHGEEEAEEEE</sequence>
<evidence type="ECO:0000313" key="2">
    <source>
        <dbReference type="EMBL" id="CAK0790024.1"/>
    </source>
</evidence>
<feature type="compositionally biased region" description="Low complexity" evidence="1">
    <location>
        <begin position="422"/>
        <end position="465"/>
    </location>
</feature>
<name>A0ABN9PB22_9DINO</name>
<feature type="region of interest" description="Disordered" evidence="1">
    <location>
        <begin position="69"/>
        <end position="103"/>
    </location>
</feature>
<evidence type="ECO:0000313" key="3">
    <source>
        <dbReference type="Proteomes" id="UP001189429"/>
    </source>
</evidence>
<feature type="region of interest" description="Disordered" evidence="1">
    <location>
        <begin position="1"/>
        <end position="40"/>
    </location>
</feature>
<proteinExistence type="predicted"/>